<proteinExistence type="predicted"/>
<reference evidence="3" key="2">
    <citation type="submission" date="2022-01" db="EMBL/GenBank/DDBJ databases">
        <authorList>
            <person name="Yamashiro T."/>
            <person name="Shiraishi A."/>
            <person name="Satake H."/>
            <person name="Nakayama K."/>
        </authorList>
    </citation>
    <scope>NUCLEOTIDE SEQUENCE</scope>
</reference>
<sequence length="698" mass="79246">MANLKFADTYNMVAFLSKPKESDGFEQIVDFLNAQSIKYALTVNPTIYTSCIEQFLSTVKAKTINGEVQLHALVDELTRMSLKTTAWNEFSSTMASAIICLATNQKFNFSKYIFESMVRNLDNLSGKFLMYPRKPKRKDTQIPQPSGPTDIVADEAVHKELGVSLVRAVTTASSLEAEQDSGNITKTRSKATPNEAGSLRTTSSGGPRSQETMGDTIAQTRFENVSKLSNDSLLARGNTLRSDEDSLKLKELMELCTSLQQRVLDLEKTKTTQQNEITSLKWRVKKLEQKKRSRTYGLKRLHKVGMSIRVESSGDEEDLVSVQDNADTKMFDVGTLTGDEVFAEQEVAAKGVNLTVNEVTLAQALAALKSVKSKVKGIVIEEPSVPVNAASASIKTKLQDKGKGKMVEPEPVKPTKKKNVGEEKIDEAKIAWDDIQAKVDADYQLVERLQAEEQEQFTIKEKATLFKELLEHKRKHFAAKRAEEKRNKPPTKTQQKKTMINYLKNMEGWKYKDLKSKYFDSIKELFDKDFKRVNLFVDFRTDLVEGSSKRAGEELEQESTKKQKVDEDKDTAGLQSLMEVIPDEEEVAIDVVPLATKIFSQMIKSFDMEDLEDLYKLVKARYGSTRPVEDLNLVLWNDLKTTFEPHVEDEIWKLQQRKRYLLTPPIIIDMLNKKLQVDYFSEMAYQLLKLLTKQLKNQ</sequence>
<feature type="region of interest" description="Disordered" evidence="2">
    <location>
        <begin position="548"/>
        <end position="568"/>
    </location>
</feature>
<accession>A0ABQ4ZTY1</accession>
<feature type="region of interest" description="Disordered" evidence="2">
    <location>
        <begin position="176"/>
        <end position="212"/>
    </location>
</feature>
<feature type="compositionally biased region" description="Polar residues" evidence="2">
    <location>
        <begin position="176"/>
        <end position="192"/>
    </location>
</feature>
<keyword evidence="4" id="KW-1185">Reference proteome</keyword>
<gene>
    <name evidence="3" type="ORF">Tco_0800671</name>
</gene>
<feature type="coiled-coil region" evidence="1">
    <location>
        <begin position="249"/>
        <end position="290"/>
    </location>
</feature>
<dbReference type="EMBL" id="BQNB010011677">
    <property type="protein sequence ID" value="GJS93703.1"/>
    <property type="molecule type" value="Genomic_DNA"/>
</dbReference>
<name>A0ABQ4ZTY1_9ASTR</name>
<feature type="compositionally biased region" description="Polar residues" evidence="2">
    <location>
        <begin position="199"/>
        <end position="212"/>
    </location>
</feature>
<organism evidence="3 4">
    <name type="scientific">Tanacetum coccineum</name>
    <dbReference type="NCBI Taxonomy" id="301880"/>
    <lineage>
        <taxon>Eukaryota</taxon>
        <taxon>Viridiplantae</taxon>
        <taxon>Streptophyta</taxon>
        <taxon>Embryophyta</taxon>
        <taxon>Tracheophyta</taxon>
        <taxon>Spermatophyta</taxon>
        <taxon>Magnoliopsida</taxon>
        <taxon>eudicotyledons</taxon>
        <taxon>Gunneridae</taxon>
        <taxon>Pentapetalae</taxon>
        <taxon>asterids</taxon>
        <taxon>campanulids</taxon>
        <taxon>Asterales</taxon>
        <taxon>Asteraceae</taxon>
        <taxon>Asteroideae</taxon>
        <taxon>Anthemideae</taxon>
        <taxon>Anthemidinae</taxon>
        <taxon>Tanacetum</taxon>
    </lineage>
</organism>
<evidence type="ECO:0000256" key="2">
    <source>
        <dbReference type="SAM" id="MobiDB-lite"/>
    </source>
</evidence>
<feature type="region of interest" description="Disordered" evidence="2">
    <location>
        <begin position="477"/>
        <end position="496"/>
    </location>
</feature>
<protein>
    <submittedName>
        <fullName evidence="3">Uncharacterized protein</fullName>
    </submittedName>
</protein>
<evidence type="ECO:0000313" key="4">
    <source>
        <dbReference type="Proteomes" id="UP001151760"/>
    </source>
</evidence>
<reference evidence="3" key="1">
    <citation type="journal article" date="2022" name="Int. J. Mol. Sci.">
        <title>Draft Genome of Tanacetum Coccineum: Genomic Comparison of Closely Related Tanacetum-Family Plants.</title>
        <authorList>
            <person name="Yamashiro T."/>
            <person name="Shiraishi A."/>
            <person name="Nakayama K."/>
            <person name="Satake H."/>
        </authorList>
    </citation>
    <scope>NUCLEOTIDE SEQUENCE</scope>
</reference>
<comment type="caution">
    <text evidence="3">The sequence shown here is derived from an EMBL/GenBank/DDBJ whole genome shotgun (WGS) entry which is preliminary data.</text>
</comment>
<keyword evidence="1" id="KW-0175">Coiled coil</keyword>
<dbReference type="Proteomes" id="UP001151760">
    <property type="component" value="Unassembled WGS sequence"/>
</dbReference>
<evidence type="ECO:0000313" key="3">
    <source>
        <dbReference type="EMBL" id="GJS93703.1"/>
    </source>
</evidence>
<evidence type="ECO:0000256" key="1">
    <source>
        <dbReference type="SAM" id="Coils"/>
    </source>
</evidence>